<dbReference type="AlphaFoldDB" id="A4CEP7"/>
<sequence>MQAVSRLDYVSFGIIPFFAYRITRCYECATCGHQQDNIQVDKFIPWYQIATKFVGLMILATAMLLFYFQYQYDKNLQKSIIETPQVNDFYLIDYSLFRQESYYQKQFMVVKVIAADTSHIAVQLANYRYQRKNQVIKAIKLDNLIKPYYFSKEIEQLKRVRVAELFEQGVSASSEA</sequence>
<evidence type="ECO:0000313" key="2">
    <source>
        <dbReference type="EMBL" id="EAR26776.1"/>
    </source>
</evidence>
<feature type="transmembrane region" description="Helical" evidence="1">
    <location>
        <begin position="46"/>
        <end position="68"/>
    </location>
</feature>
<reference evidence="2 3" key="1">
    <citation type="submission" date="2006-02" db="EMBL/GenBank/DDBJ databases">
        <authorList>
            <person name="Moran M.A."/>
            <person name="Kjelleberg S."/>
            <person name="Egan S."/>
            <person name="Saunders N."/>
            <person name="Thomas T."/>
            <person name="Ferriera S."/>
            <person name="Johnson J."/>
            <person name="Kravitz S."/>
            <person name="Halpern A."/>
            <person name="Remington K."/>
            <person name="Beeson K."/>
            <person name="Tran B."/>
            <person name="Rogers Y.-H."/>
            <person name="Friedman R."/>
            <person name="Venter J.C."/>
        </authorList>
    </citation>
    <scope>NUCLEOTIDE SEQUENCE [LARGE SCALE GENOMIC DNA]</scope>
    <source>
        <strain evidence="2 3">D2</strain>
    </source>
</reference>
<organism evidence="2 3">
    <name type="scientific">Pseudoalteromonas tunicata D2</name>
    <dbReference type="NCBI Taxonomy" id="87626"/>
    <lineage>
        <taxon>Bacteria</taxon>
        <taxon>Pseudomonadati</taxon>
        <taxon>Pseudomonadota</taxon>
        <taxon>Gammaproteobacteria</taxon>
        <taxon>Alteromonadales</taxon>
        <taxon>Pseudoalteromonadaceae</taxon>
        <taxon>Pseudoalteromonas</taxon>
    </lineage>
</organism>
<protein>
    <submittedName>
        <fullName evidence="2">Uncharacterized protein</fullName>
    </submittedName>
</protein>
<keyword evidence="1" id="KW-0812">Transmembrane</keyword>
<dbReference type="HOGENOM" id="CLU_1523909_0_0_6"/>
<proteinExistence type="predicted"/>
<keyword evidence="3" id="KW-1185">Reference proteome</keyword>
<evidence type="ECO:0000313" key="3">
    <source>
        <dbReference type="Proteomes" id="UP000006201"/>
    </source>
</evidence>
<accession>A4CEP7</accession>
<dbReference type="STRING" id="87626.PTD2_16566"/>
<keyword evidence="1" id="KW-1133">Transmembrane helix</keyword>
<comment type="caution">
    <text evidence="2">The sequence shown here is derived from an EMBL/GenBank/DDBJ whole genome shotgun (WGS) entry which is preliminary data.</text>
</comment>
<dbReference type="EMBL" id="AAOH01000009">
    <property type="protein sequence ID" value="EAR26776.1"/>
    <property type="molecule type" value="Genomic_DNA"/>
</dbReference>
<dbReference type="Proteomes" id="UP000006201">
    <property type="component" value="Unassembled WGS sequence"/>
</dbReference>
<gene>
    <name evidence="2" type="ORF">PTD2_16566</name>
</gene>
<evidence type="ECO:0000256" key="1">
    <source>
        <dbReference type="SAM" id="Phobius"/>
    </source>
</evidence>
<name>A4CEP7_9GAMM</name>
<keyword evidence="1" id="KW-0472">Membrane</keyword>